<evidence type="ECO:0000313" key="6">
    <source>
        <dbReference type="EMBL" id="KAK9706029.1"/>
    </source>
</evidence>
<keyword evidence="3" id="KW-0862">Zinc</keyword>
<protein>
    <recommendedName>
        <fullName evidence="5">GRF-type domain-containing protein</fullName>
    </recommendedName>
</protein>
<comment type="caution">
    <text evidence="6">The sequence shown here is derived from an EMBL/GenBank/DDBJ whole genome shotgun (WGS) entry which is preliminary data.</text>
</comment>
<evidence type="ECO:0000256" key="3">
    <source>
        <dbReference type="ARBA" id="ARBA00022833"/>
    </source>
</evidence>
<dbReference type="GO" id="GO:0008270">
    <property type="term" value="F:zinc ion binding"/>
    <property type="evidence" value="ECO:0007669"/>
    <property type="project" value="UniProtKB-KW"/>
</dbReference>
<proteinExistence type="predicted"/>
<gene>
    <name evidence="6" type="ORF">RND81_07G100200</name>
</gene>
<accession>A0AAW1JLT7</accession>
<keyword evidence="1" id="KW-0479">Metal-binding</keyword>
<dbReference type="Pfam" id="PF06839">
    <property type="entry name" value="Zn_ribbon_GRF"/>
    <property type="match status" value="1"/>
</dbReference>
<keyword evidence="2 4" id="KW-0863">Zinc-finger</keyword>
<keyword evidence="7" id="KW-1185">Reference proteome</keyword>
<evidence type="ECO:0000256" key="2">
    <source>
        <dbReference type="ARBA" id="ARBA00022771"/>
    </source>
</evidence>
<dbReference type="InterPro" id="IPR010666">
    <property type="entry name" value="Znf_GRF"/>
</dbReference>
<feature type="domain" description="GRF-type" evidence="5">
    <location>
        <begin position="22"/>
        <end position="61"/>
    </location>
</feature>
<evidence type="ECO:0000259" key="5">
    <source>
        <dbReference type="PROSITE" id="PS51999"/>
    </source>
</evidence>
<evidence type="ECO:0000313" key="7">
    <source>
        <dbReference type="Proteomes" id="UP001443914"/>
    </source>
</evidence>
<organism evidence="6 7">
    <name type="scientific">Saponaria officinalis</name>
    <name type="common">Common soapwort</name>
    <name type="synonym">Lychnis saponaria</name>
    <dbReference type="NCBI Taxonomy" id="3572"/>
    <lineage>
        <taxon>Eukaryota</taxon>
        <taxon>Viridiplantae</taxon>
        <taxon>Streptophyta</taxon>
        <taxon>Embryophyta</taxon>
        <taxon>Tracheophyta</taxon>
        <taxon>Spermatophyta</taxon>
        <taxon>Magnoliopsida</taxon>
        <taxon>eudicotyledons</taxon>
        <taxon>Gunneridae</taxon>
        <taxon>Pentapetalae</taxon>
        <taxon>Caryophyllales</taxon>
        <taxon>Caryophyllaceae</taxon>
        <taxon>Caryophylleae</taxon>
        <taxon>Saponaria</taxon>
    </lineage>
</organism>
<dbReference type="AlphaFoldDB" id="A0AAW1JLT7"/>
<reference evidence="6" key="1">
    <citation type="submission" date="2024-03" db="EMBL/GenBank/DDBJ databases">
        <title>WGS assembly of Saponaria officinalis var. Norfolk2.</title>
        <authorList>
            <person name="Jenkins J."/>
            <person name="Shu S."/>
            <person name="Grimwood J."/>
            <person name="Barry K."/>
            <person name="Goodstein D."/>
            <person name="Schmutz J."/>
            <person name="Leebens-Mack J."/>
            <person name="Osbourn A."/>
        </authorList>
    </citation>
    <scope>NUCLEOTIDE SEQUENCE [LARGE SCALE GENOMIC DNA]</scope>
    <source>
        <strain evidence="6">JIC</strain>
    </source>
</reference>
<sequence length="61" mass="6969">MKSRSTYESSSKSSKLPSEVYCHHKLTAVLRTAKKEANEGKMFYGCPLWPKNSCGYFFLSQ</sequence>
<name>A0AAW1JLT7_SAPOF</name>
<dbReference type="EMBL" id="JBDFQZ010000007">
    <property type="protein sequence ID" value="KAK9706029.1"/>
    <property type="molecule type" value="Genomic_DNA"/>
</dbReference>
<evidence type="ECO:0000256" key="1">
    <source>
        <dbReference type="ARBA" id="ARBA00022723"/>
    </source>
</evidence>
<evidence type="ECO:0000256" key="4">
    <source>
        <dbReference type="PROSITE-ProRule" id="PRU01343"/>
    </source>
</evidence>
<dbReference type="Proteomes" id="UP001443914">
    <property type="component" value="Unassembled WGS sequence"/>
</dbReference>
<dbReference type="PROSITE" id="PS51999">
    <property type="entry name" value="ZF_GRF"/>
    <property type="match status" value="1"/>
</dbReference>